<evidence type="ECO:0000313" key="3">
    <source>
        <dbReference type="Proteomes" id="UP000011648"/>
    </source>
</evidence>
<sequence>MRISSDIQKNPKIMLSQKRLFPILLRIIQGRKIVYVLMKYPRTLILMMLVFYTGLKRSIL</sequence>
<organism evidence="2 3">
    <name type="scientific">Natrialba taiwanensis DSM 12281</name>
    <dbReference type="NCBI Taxonomy" id="1230458"/>
    <lineage>
        <taxon>Archaea</taxon>
        <taxon>Methanobacteriati</taxon>
        <taxon>Methanobacteriota</taxon>
        <taxon>Stenosarchaea group</taxon>
        <taxon>Halobacteria</taxon>
        <taxon>Halobacteriales</taxon>
        <taxon>Natrialbaceae</taxon>
        <taxon>Natrialba</taxon>
    </lineage>
</organism>
<name>L9ZR58_9EURY</name>
<dbReference type="Proteomes" id="UP000011648">
    <property type="component" value="Unassembled WGS sequence"/>
</dbReference>
<proteinExistence type="predicted"/>
<dbReference type="AlphaFoldDB" id="L9ZR58"/>
<keyword evidence="1" id="KW-1133">Transmembrane helix</keyword>
<dbReference type="EMBL" id="AOIL01000050">
    <property type="protein sequence ID" value="ELY88849.1"/>
    <property type="molecule type" value="Genomic_DNA"/>
</dbReference>
<protein>
    <submittedName>
        <fullName evidence="2">Uncharacterized protein</fullName>
    </submittedName>
</protein>
<keyword evidence="1" id="KW-0472">Membrane</keyword>
<accession>L9ZR58</accession>
<keyword evidence="3" id="KW-1185">Reference proteome</keyword>
<evidence type="ECO:0000256" key="1">
    <source>
        <dbReference type="SAM" id="Phobius"/>
    </source>
</evidence>
<keyword evidence="1" id="KW-0812">Transmembrane</keyword>
<comment type="caution">
    <text evidence="2">The sequence shown here is derived from an EMBL/GenBank/DDBJ whole genome shotgun (WGS) entry which is preliminary data.</text>
</comment>
<evidence type="ECO:0000313" key="2">
    <source>
        <dbReference type="EMBL" id="ELY88849.1"/>
    </source>
</evidence>
<gene>
    <name evidence="2" type="ORF">C484_14678</name>
</gene>
<reference evidence="2 3" key="1">
    <citation type="journal article" date="2014" name="PLoS Genet.">
        <title>Phylogenetically driven sequencing of extremely halophilic archaea reveals strategies for static and dynamic osmo-response.</title>
        <authorList>
            <person name="Becker E.A."/>
            <person name="Seitzer P.M."/>
            <person name="Tritt A."/>
            <person name="Larsen D."/>
            <person name="Krusor M."/>
            <person name="Yao A.I."/>
            <person name="Wu D."/>
            <person name="Madern D."/>
            <person name="Eisen J.A."/>
            <person name="Darling A.E."/>
            <person name="Facciotti M.T."/>
        </authorList>
    </citation>
    <scope>NUCLEOTIDE SEQUENCE [LARGE SCALE GENOMIC DNA]</scope>
    <source>
        <strain evidence="2 3">DSM 12281</strain>
    </source>
</reference>
<feature type="transmembrane region" description="Helical" evidence="1">
    <location>
        <begin position="33"/>
        <end position="55"/>
    </location>
</feature>